<dbReference type="InterPro" id="IPR028081">
    <property type="entry name" value="Leu-bd"/>
</dbReference>
<comment type="similarity">
    <text evidence="1">Belongs to the leucine-binding protein family.</text>
</comment>
<evidence type="ECO:0000256" key="3">
    <source>
        <dbReference type="SAM" id="SignalP"/>
    </source>
</evidence>
<reference evidence="5 6" key="1">
    <citation type="journal article" date="2011" name="J. Bacteriol.">
        <title>Complete genome sequence of the haloaromatic acid-degrading bacterium Achromobacter xylosoxidans A8.</title>
        <authorList>
            <person name="Strnad H."/>
            <person name="Ridl J."/>
            <person name="Paces J."/>
            <person name="Kolar M."/>
            <person name="Vlcek C."/>
            <person name="Paces V."/>
        </authorList>
    </citation>
    <scope>NUCLEOTIDE SEQUENCE [LARGE SCALE GENOMIC DNA]</scope>
    <source>
        <strain evidence="5 6">A8</strain>
    </source>
</reference>
<dbReference type="Gene3D" id="3.40.50.2300">
    <property type="match status" value="2"/>
</dbReference>
<feature type="signal peptide" evidence="3">
    <location>
        <begin position="1"/>
        <end position="26"/>
    </location>
</feature>
<evidence type="ECO:0000313" key="5">
    <source>
        <dbReference type="EMBL" id="ADP13920.1"/>
    </source>
</evidence>
<keyword evidence="5" id="KW-0675">Receptor</keyword>
<evidence type="ECO:0000259" key="4">
    <source>
        <dbReference type="Pfam" id="PF13458"/>
    </source>
</evidence>
<feature type="domain" description="Leucine-binding protein" evidence="4">
    <location>
        <begin position="32"/>
        <end position="381"/>
    </location>
</feature>
<dbReference type="InterPro" id="IPR028082">
    <property type="entry name" value="Peripla_BP_I"/>
</dbReference>
<dbReference type="SUPFAM" id="SSF53822">
    <property type="entry name" value="Periplasmic binding protein-like I"/>
    <property type="match status" value="1"/>
</dbReference>
<evidence type="ECO:0000313" key="6">
    <source>
        <dbReference type="Proteomes" id="UP000006876"/>
    </source>
</evidence>
<organism evidence="5 6">
    <name type="scientific">Achromobacter xylosoxidans (strain A8)</name>
    <dbReference type="NCBI Taxonomy" id="762376"/>
    <lineage>
        <taxon>Bacteria</taxon>
        <taxon>Pseudomonadati</taxon>
        <taxon>Pseudomonadota</taxon>
        <taxon>Betaproteobacteria</taxon>
        <taxon>Burkholderiales</taxon>
        <taxon>Alcaligenaceae</taxon>
        <taxon>Achromobacter</taxon>
    </lineage>
</organism>
<gene>
    <name evidence="5" type="ordered locus">AXYL_00562</name>
</gene>
<dbReference type="HOGENOM" id="CLU_027128_4_1_4"/>
<dbReference type="PANTHER" id="PTHR30483:SF37">
    <property type="entry name" value="ABC TRANSPORTER SUBSTRATE-BINDING PROTEIN"/>
    <property type="match status" value="1"/>
</dbReference>
<dbReference type="CDD" id="cd06338">
    <property type="entry name" value="PBP1_ABC_ligand_binding-like"/>
    <property type="match status" value="1"/>
</dbReference>
<evidence type="ECO:0000256" key="1">
    <source>
        <dbReference type="ARBA" id="ARBA00010062"/>
    </source>
</evidence>
<feature type="chain" id="PRO_5003171486" evidence="3">
    <location>
        <begin position="27"/>
        <end position="410"/>
    </location>
</feature>
<proteinExistence type="inferred from homology"/>
<protein>
    <submittedName>
        <fullName evidence="5">Receptor family ligand binding region family protein 4</fullName>
    </submittedName>
</protein>
<dbReference type="EMBL" id="CP002287">
    <property type="protein sequence ID" value="ADP13920.1"/>
    <property type="molecule type" value="Genomic_DNA"/>
</dbReference>
<dbReference type="KEGG" id="axy:AXYL_00562"/>
<name>E3HWL1_ACHXA</name>
<accession>E3HWL1</accession>
<dbReference type="eggNOG" id="COG0683">
    <property type="taxonomic scope" value="Bacteria"/>
</dbReference>
<dbReference type="Pfam" id="PF13458">
    <property type="entry name" value="Peripla_BP_6"/>
    <property type="match status" value="1"/>
</dbReference>
<dbReference type="RefSeq" id="WP_013391316.1">
    <property type="nucleotide sequence ID" value="NC_014640.1"/>
</dbReference>
<dbReference type="AlphaFoldDB" id="E3HWL1"/>
<evidence type="ECO:0000256" key="2">
    <source>
        <dbReference type="ARBA" id="ARBA00022729"/>
    </source>
</evidence>
<dbReference type="Proteomes" id="UP000006876">
    <property type="component" value="Chromosome"/>
</dbReference>
<dbReference type="PANTHER" id="PTHR30483">
    <property type="entry name" value="LEUCINE-SPECIFIC-BINDING PROTEIN"/>
    <property type="match status" value="1"/>
</dbReference>
<keyword evidence="2 3" id="KW-0732">Signal</keyword>
<dbReference type="PATRIC" id="fig|762376.5.peg.565"/>
<dbReference type="InterPro" id="IPR051010">
    <property type="entry name" value="BCAA_transport"/>
</dbReference>
<dbReference type="OrthoDB" id="7337537at2"/>
<sequence>MHAKPWLSRLPALALAVAALTPALGAAQTSDKIRVGMTVSSTGSFALASQSGVRGVELWVDDVNRRGGIEVKGKKYPVELVKLDDRSDKQMVTRVYERLIVDEKVDLVFAPFGSTLTAAAATVTERLGKYMMVWSAASDDLYKQGFKNMVSGTQMPVSAMLRANMELAANQGVKKVAILYSDEPFPAGLAEGGKEQAAKNGMQVVLFEKYPKGQKDFSTILQKARAAGAEALVPTSYEGDLISMTRQMKQLDINFPYVFMVYASTPQFQAIGADSNYIYSHTNYHPAINWKVNAGMTREQFAAAYDQRFPKAEFPPDFQTALAYGAGALTEEIVKQAGNTDAAALKKASLDLSGKLTVMAGPYAIDETGKQLLMPFPVVQLLPGKGMVPVWPADVATQKPVYPAPDWNKR</sequence>
<dbReference type="STRING" id="762376.AXYL_00562"/>